<protein>
    <submittedName>
        <fullName evidence="3">Alpha/beta hydrolase</fullName>
    </submittedName>
</protein>
<dbReference type="PANTHER" id="PTHR43039">
    <property type="entry name" value="ESTERASE-RELATED"/>
    <property type="match status" value="1"/>
</dbReference>
<dbReference type="InterPro" id="IPR029058">
    <property type="entry name" value="AB_hydrolase_fold"/>
</dbReference>
<dbReference type="PRINTS" id="PR00111">
    <property type="entry name" value="ABHYDROLASE"/>
</dbReference>
<evidence type="ECO:0000256" key="1">
    <source>
        <dbReference type="ARBA" id="ARBA00008645"/>
    </source>
</evidence>
<dbReference type="OrthoDB" id="9780932at2"/>
<evidence type="ECO:0000259" key="2">
    <source>
        <dbReference type="Pfam" id="PF00561"/>
    </source>
</evidence>
<organism evidence="3 4">
    <name type="scientific">Hymenobacter nivis</name>
    <dbReference type="NCBI Taxonomy" id="1850093"/>
    <lineage>
        <taxon>Bacteria</taxon>
        <taxon>Pseudomonadati</taxon>
        <taxon>Bacteroidota</taxon>
        <taxon>Cytophagia</taxon>
        <taxon>Cytophagales</taxon>
        <taxon>Hymenobacteraceae</taxon>
        <taxon>Hymenobacter</taxon>
    </lineage>
</organism>
<evidence type="ECO:0000313" key="3">
    <source>
        <dbReference type="EMBL" id="TPG62366.1"/>
    </source>
</evidence>
<comment type="similarity">
    <text evidence="1">Belongs to the AB hydrolase superfamily.</text>
</comment>
<keyword evidence="4" id="KW-1185">Reference proteome</keyword>
<dbReference type="SUPFAM" id="SSF53474">
    <property type="entry name" value="alpha/beta-Hydrolases"/>
    <property type="match status" value="1"/>
</dbReference>
<keyword evidence="3" id="KW-0378">Hydrolase</keyword>
<dbReference type="GO" id="GO:0016787">
    <property type="term" value="F:hydrolase activity"/>
    <property type="evidence" value="ECO:0007669"/>
    <property type="project" value="UniProtKB-KW"/>
</dbReference>
<gene>
    <name evidence="3" type="ORF">EAH73_19415</name>
</gene>
<dbReference type="AlphaFoldDB" id="A0A502GMZ7"/>
<reference evidence="3 4" key="1">
    <citation type="journal article" date="2019" name="Environ. Microbiol.">
        <title>Species interactions and distinct microbial communities in high Arctic permafrost affected cryosols are associated with the CH4 and CO2 gas fluxes.</title>
        <authorList>
            <person name="Altshuler I."/>
            <person name="Hamel J."/>
            <person name="Turney S."/>
            <person name="Magnuson E."/>
            <person name="Levesque R."/>
            <person name="Greer C."/>
            <person name="Whyte L.G."/>
        </authorList>
    </citation>
    <scope>NUCLEOTIDE SEQUENCE [LARGE SCALE GENOMIC DNA]</scope>
    <source>
        <strain evidence="3 4">S9.2P</strain>
    </source>
</reference>
<feature type="domain" description="AB hydrolase-1" evidence="2">
    <location>
        <begin position="25"/>
        <end position="258"/>
    </location>
</feature>
<name>A0A502GMZ7_9BACT</name>
<dbReference type="Proteomes" id="UP000317646">
    <property type="component" value="Unassembled WGS sequence"/>
</dbReference>
<comment type="caution">
    <text evidence="3">The sequence shown here is derived from an EMBL/GenBank/DDBJ whole genome shotgun (WGS) entry which is preliminary data.</text>
</comment>
<dbReference type="Pfam" id="PF00561">
    <property type="entry name" value="Abhydrolase_1"/>
    <property type="match status" value="1"/>
</dbReference>
<sequence>MDYSSNSDAAQRSHVTVTGAGPGAPAIVFLHGLGADQGTWRLLAPAFEDDYQVVRLDLVGAGQADADAYDRVRHGSLRGHADDLLAVLRELDLRDVVFVGHSVSSMIGVLAAIKEPARFGRLVLLAPSPRFVSADGYAGAFAQADMDELLAAMDGNFPGWVDGVAPLMVGRDQPELTMELTNSFLQTNPELARHFARVTFLCDHRLDLPFLTTPTLILQCARDVIAPLAVGHYLHEQLSDSQLGIIDTPGHCAHLTAPADTLAAIRRFLPAPEAVLA</sequence>
<dbReference type="Gene3D" id="3.40.50.1820">
    <property type="entry name" value="alpha/beta hydrolase"/>
    <property type="match status" value="1"/>
</dbReference>
<dbReference type="EMBL" id="RCYZ01000009">
    <property type="protein sequence ID" value="TPG62366.1"/>
    <property type="molecule type" value="Genomic_DNA"/>
</dbReference>
<dbReference type="InterPro" id="IPR000073">
    <property type="entry name" value="AB_hydrolase_1"/>
</dbReference>
<dbReference type="RefSeq" id="WP_140469103.1">
    <property type="nucleotide sequence ID" value="NZ_RCYZ01000009.1"/>
</dbReference>
<proteinExistence type="inferred from homology"/>
<evidence type="ECO:0000313" key="4">
    <source>
        <dbReference type="Proteomes" id="UP000317646"/>
    </source>
</evidence>
<accession>A0A502GMZ7</accession>